<keyword evidence="4" id="KW-1185">Reference proteome</keyword>
<dbReference type="EMBL" id="JANBVO010000001">
    <property type="protein sequence ID" value="KAJ9157440.1"/>
    <property type="molecule type" value="Genomic_DNA"/>
</dbReference>
<organism evidence="3 4">
    <name type="scientific">Pleurostoma richardsiae</name>
    <dbReference type="NCBI Taxonomy" id="41990"/>
    <lineage>
        <taxon>Eukaryota</taxon>
        <taxon>Fungi</taxon>
        <taxon>Dikarya</taxon>
        <taxon>Ascomycota</taxon>
        <taxon>Pezizomycotina</taxon>
        <taxon>Sordariomycetes</taxon>
        <taxon>Sordariomycetidae</taxon>
        <taxon>Calosphaeriales</taxon>
        <taxon>Pleurostomataceae</taxon>
        <taxon>Pleurostoma</taxon>
    </lineage>
</organism>
<feature type="chain" id="PRO_5041323724" description="Extracellular matrix protein" evidence="2">
    <location>
        <begin position="18"/>
        <end position="223"/>
    </location>
</feature>
<evidence type="ECO:0000313" key="3">
    <source>
        <dbReference type="EMBL" id="KAJ9157440.1"/>
    </source>
</evidence>
<name>A0AA38S722_9PEZI</name>
<proteinExistence type="predicted"/>
<feature type="compositionally biased region" description="Low complexity" evidence="1">
    <location>
        <begin position="124"/>
        <end position="195"/>
    </location>
</feature>
<evidence type="ECO:0008006" key="5">
    <source>
        <dbReference type="Google" id="ProtNLM"/>
    </source>
</evidence>
<gene>
    <name evidence="3" type="ORF">NKR23_g41</name>
</gene>
<keyword evidence="2" id="KW-0732">Signal</keyword>
<accession>A0AA38S722</accession>
<reference evidence="3" key="1">
    <citation type="submission" date="2022-07" db="EMBL/GenBank/DDBJ databases">
        <title>Fungi with potential for degradation of polypropylene.</title>
        <authorList>
            <person name="Gostincar C."/>
        </authorList>
    </citation>
    <scope>NUCLEOTIDE SEQUENCE</scope>
    <source>
        <strain evidence="3">EXF-13308</strain>
    </source>
</reference>
<evidence type="ECO:0000256" key="2">
    <source>
        <dbReference type="SAM" id="SignalP"/>
    </source>
</evidence>
<feature type="region of interest" description="Disordered" evidence="1">
    <location>
        <begin position="124"/>
        <end position="202"/>
    </location>
</feature>
<dbReference type="PANTHER" id="PTHR40633">
    <property type="entry name" value="MATRIX PROTEIN, PUTATIVE (AFU_ORTHOLOGUE AFUA_8G05410)-RELATED"/>
    <property type="match status" value="1"/>
</dbReference>
<dbReference type="InterPro" id="IPR052982">
    <property type="entry name" value="SRP1/TIP1-like"/>
</dbReference>
<evidence type="ECO:0000256" key="1">
    <source>
        <dbReference type="SAM" id="MobiDB-lite"/>
    </source>
</evidence>
<dbReference type="AlphaFoldDB" id="A0AA38S722"/>
<dbReference type="Proteomes" id="UP001174694">
    <property type="component" value="Unassembled WGS sequence"/>
</dbReference>
<comment type="caution">
    <text evidence="3">The sequence shown here is derived from an EMBL/GenBank/DDBJ whole genome shotgun (WGS) entry which is preliminary data.</text>
</comment>
<protein>
    <recommendedName>
        <fullName evidence="5">Extracellular matrix protein</fullName>
    </recommendedName>
</protein>
<dbReference type="PANTHER" id="PTHR40633:SF1">
    <property type="entry name" value="GPI ANCHORED SERINE-THREONINE RICH PROTEIN (AFU_ORTHOLOGUE AFUA_1G03630)"/>
    <property type="match status" value="1"/>
</dbReference>
<evidence type="ECO:0000313" key="4">
    <source>
        <dbReference type="Proteomes" id="UP001174694"/>
    </source>
</evidence>
<feature type="signal peptide" evidence="2">
    <location>
        <begin position="1"/>
        <end position="17"/>
    </location>
</feature>
<sequence>MKFAAAALALLIAIVEARPEFTNSNFAVEAGVPFTLKWSNAVGEVTITLKNGDPDNLKTVEVIDSGDTGTSFTWTPPSTLPSDTYAFEISDESGDQPNYSTQFTFAGSASATGSLTSASATAATTSSASASASETSTASSTESSSAATTSSSSASTTTSESSSSSSTSASSTSFTTSTSSTASTTSSSATSSTTSVSNTNDGKRLGSPLALVFVAVASLLYFN</sequence>